<evidence type="ECO:0000256" key="3">
    <source>
        <dbReference type="SAM" id="SignalP"/>
    </source>
</evidence>
<dbReference type="InterPro" id="IPR013126">
    <property type="entry name" value="Hsp_70_fam"/>
</dbReference>
<dbReference type="InterPro" id="IPR043129">
    <property type="entry name" value="ATPase_NBD"/>
</dbReference>
<keyword evidence="3" id="KW-0732">Signal</keyword>
<dbReference type="PANTHER" id="PTHR19375">
    <property type="entry name" value="HEAT SHOCK PROTEIN 70KDA"/>
    <property type="match status" value="1"/>
</dbReference>
<organism evidence="4 5">
    <name type="scientific">Vitis vinifera</name>
    <name type="common">Grape</name>
    <dbReference type="NCBI Taxonomy" id="29760"/>
    <lineage>
        <taxon>Eukaryota</taxon>
        <taxon>Viridiplantae</taxon>
        <taxon>Streptophyta</taxon>
        <taxon>Embryophyta</taxon>
        <taxon>Tracheophyta</taxon>
        <taxon>Spermatophyta</taxon>
        <taxon>Magnoliopsida</taxon>
        <taxon>eudicotyledons</taxon>
        <taxon>Gunneridae</taxon>
        <taxon>Pentapetalae</taxon>
        <taxon>rosids</taxon>
        <taxon>Vitales</taxon>
        <taxon>Vitaceae</taxon>
        <taxon>Viteae</taxon>
        <taxon>Vitis</taxon>
    </lineage>
</organism>
<dbReference type="Pfam" id="PF00012">
    <property type="entry name" value="HSP70"/>
    <property type="match status" value="1"/>
</dbReference>
<keyword evidence="1" id="KW-0547">Nucleotide-binding</keyword>
<dbReference type="PRINTS" id="PR00301">
    <property type="entry name" value="HEATSHOCK70"/>
</dbReference>
<dbReference type="Gene3D" id="3.30.420.40">
    <property type="match status" value="2"/>
</dbReference>
<accession>A0ABY9C7I6</accession>
<dbReference type="EMBL" id="CP126654">
    <property type="protein sequence ID" value="WJZ90946.1"/>
    <property type="molecule type" value="Genomic_DNA"/>
</dbReference>
<reference evidence="4 5" key="1">
    <citation type="journal article" date="2023" name="Hortic Res">
        <title>The complete reference genome for grapevine (Vitis vinifera L.) genetics and breeding.</title>
        <authorList>
            <person name="Shi X."/>
            <person name="Cao S."/>
            <person name="Wang X."/>
            <person name="Huang S."/>
            <person name="Wang Y."/>
            <person name="Liu Z."/>
            <person name="Liu W."/>
            <person name="Leng X."/>
            <person name="Peng Y."/>
            <person name="Wang N."/>
            <person name="Wang Y."/>
            <person name="Ma Z."/>
            <person name="Xu X."/>
            <person name="Zhang F."/>
            <person name="Xue H."/>
            <person name="Zhong H."/>
            <person name="Wang Y."/>
            <person name="Zhang K."/>
            <person name="Velt A."/>
            <person name="Avia K."/>
            <person name="Holtgrawe D."/>
            <person name="Grimplet J."/>
            <person name="Matus J.T."/>
            <person name="Ware D."/>
            <person name="Wu X."/>
            <person name="Wang H."/>
            <person name="Liu C."/>
            <person name="Fang Y."/>
            <person name="Rustenholz C."/>
            <person name="Cheng Z."/>
            <person name="Xiao H."/>
            <person name="Zhou Y."/>
        </authorList>
    </citation>
    <scope>NUCLEOTIDE SEQUENCE [LARGE SCALE GENOMIC DNA]</scope>
    <source>
        <strain evidence="5">cv. Pinot noir / PN40024</strain>
        <tissue evidence="4">Leaf</tissue>
    </source>
</reference>
<keyword evidence="5" id="KW-1185">Reference proteome</keyword>
<keyword evidence="2" id="KW-0067">ATP-binding</keyword>
<name>A0ABY9C7I6_VITVI</name>
<dbReference type="Gene3D" id="2.60.34.10">
    <property type="entry name" value="Substrate Binding Domain Of DNAk, Chain A, domain 1"/>
    <property type="match status" value="1"/>
</dbReference>
<dbReference type="SUPFAM" id="SSF100920">
    <property type="entry name" value="Heat shock protein 70kD (HSP70), peptide-binding domain"/>
    <property type="match status" value="1"/>
</dbReference>
<sequence length="127" mass="14611">MLKWTRALFMMIVLIGRSTRIPKVQQLMQDFFNGKELCKSINPDDVVAYGVVVQATILSSEGNEKVRDLLQLDITPLSLGLEIARRVMTVLIPRNITMLTHPLQIFILHTYWERFFPKSLIISACNH</sequence>
<evidence type="ECO:0000256" key="1">
    <source>
        <dbReference type="ARBA" id="ARBA00022741"/>
    </source>
</evidence>
<evidence type="ECO:0000313" key="4">
    <source>
        <dbReference type="EMBL" id="WJZ90946.1"/>
    </source>
</evidence>
<evidence type="ECO:0000313" key="5">
    <source>
        <dbReference type="Proteomes" id="UP001227230"/>
    </source>
</evidence>
<dbReference type="SUPFAM" id="SSF53067">
    <property type="entry name" value="Actin-like ATPase domain"/>
    <property type="match status" value="1"/>
</dbReference>
<feature type="chain" id="PRO_5047391816" evidence="3">
    <location>
        <begin position="19"/>
        <end position="127"/>
    </location>
</feature>
<proteinExistence type="predicted"/>
<dbReference type="Proteomes" id="UP001227230">
    <property type="component" value="Chromosome 7"/>
</dbReference>
<feature type="signal peptide" evidence="3">
    <location>
        <begin position="1"/>
        <end position="18"/>
    </location>
</feature>
<dbReference type="InterPro" id="IPR029047">
    <property type="entry name" value="HSP70_peptide-bd_sf"/>
</dbReference>
<protein>
    <submittedName>
        <fullName evidence="4">Uncharacterized protein</fullName>
    </submittedName>
</protein>
<evidence type="ECO:0000256" key="2">
    <source>
        <dbReference type="ARBA" id="ARBA00022840"/>
    </source>
</evidence>
<gene>
    <name evidence="4" type="ORF">VitviT2T_010061</name>
</gene>